<dbReference type="OrthoDB" id="4258274at2"/>
<organism evidence="2 3">
    <name type="scientific">Streptomyces palmae</name>
    <dbReference type="NCBI Taxonomy" id="1701085"/>
    <lineage>
        <taxon>Bacteria</taxon>
        <taxon>Bacillati</taxon>
        <taxon>Actinomycetota</taxon>
        <taxon>Actinomycetes</taxon>
        <taxon>Kitasatosporales</taxon>
        <taxon>Streptomycetaceae</taxon>
        <taxon>Streptomyces</taxon>
    </lineage>
</organism>
<dbReference type="AlphaFoldDB" id="A0A4Z0H9X1"/>
<dbReference type="Proteomes" id="UP000297948">
    <property type="component" value="Unassembled WGS sequence"/>
</dbReference>
<evidence type="ECO:0000313" key="3">
    <source>
        <dbReference type="Proteomes" id="UP000297948"/>
    </source>
</evidence>
<feature type="region of interest" description="Disordered" evidence="1">
    <location>
        <begin position="47"/>
        <end position="70"/>
    </location>
</feature>
<name>A0A4Z0H9X1_9ACTN</name>
<evidence type="ECO:0000313" key="2">
    <source>
        <dbReference type="EMBL" id="TGB05666.1"/>
    </source>
</evidence>
<protein>
    <submittedName>
        <fullName evidence="2">Uncharacterized protein</fullName>
    </submittedName>
</protein>
<proteinExistence type="predicted"/>
<dbReference type="EMBL" id="SRID01000182">
    <property type="protein sequence ID" value="TGB05666.1"/>
    <property type="molecule type" value="Genomic_DNA"/>
</dbReference>
<gene>
    <name evidence="2" type="ORF">E4099_19070</name>
</gene>
<evidence type="ECO:0000256" key="1">
    <source>
        <dbReference type="SAM" id="MobiDB-lite"/>
    </source>
</evidence>
<comment type="caution">
    <text evidence="2">The sequence shown here is derived from an EMBL/GenBank/DDBJ whole genome shotgun (WGS) entry which is preliminary data.</text>
</comment>
<reference evidence="2 3" key="1">
    <citation type="submission" date="2019-03" db="EMBL/GenBank/DDBJ databases">
        <authorList>
            <person name="Gonzalez-Pimentel J.L."/>
        </authorList>
    </citation>
    <scope>NUCLEOTIDE SEQUENCE [LARGE SCALE GENOMIC DNA]</scope>
    <source>
        <strain evidence="2 3">JCM 31289</strain>
    </source>
</reference>
<accession>A0A4Z0H9X1</accession>
<keyword evidence="3" id="KW-1185">Reference proteome</keyword>
<sequence length="70" mass="7946">MWTKDHFLWRTSPILCTTRGTVLWTSPHSPQDHPSDLRVLHPQAVGKKNFPSRPKIATNGTEKIVPGRSM</sequence>